<dbReference type="AlphaFoldDB" id="A0A5R9G786"/>
<dbReference type="Pfam" id="PF00005">
    <property type="entry name" value="ABC_tran"/>
    <property type="match status" value="1"/>
</dbReference>
<keyword evidence="2" id="KW-0547">Nucleotide-binding</keyword>
<keyword evidence="1" id="KW-0813">Transport</keyword>
<dbReference type="Gene3D" id="3.40.50.300">
    <property type="entry name" value="P-loop containing nucleotide triphosphate hydrolases"/>
    <property type="match status" value="1"/>
</dbReference>
<dbReference type="RefSeq" id="WP_138195625.1">
    <property type="nucleotide sequence ID" value="NZ_VCIW01000012.1"/>
</dbReference>
<dbReference type="SUPFAM" id="SSF52540">
    <property type="entry name" value="P-loop containing nucleoside triphosphate hydrolases"/>
    <property type="match status" value="1"/>
</dbReference>
<dbReference type="InterPro" id="IPR003593">
    <property type="entry name" value="AAA+_ATPase"/>
</dbReference>
<dbReference type="PANTHER" id="PTHR24220:SF648">
    <property type="entry name" value="ABC TRANSPORTER ATP-BINDING PROTEIN YTRE"/>
    <property type="match status" value="1"/>
</dbReference>
<dbReference type="GO" id="GO:0005886">
    <property type="term" value="C:plasma membrane"/>
    <property type="evidence" value="ECO:0007669"/>
    <property type="project" value="TreeGrafter"/>
</dbReference>
<dbReference type="CDD" id="cd03255">
    <property type="entry name" value="ABC_MJ0796_LolCDE_FtsE"/>
    <property type="match status" value="1"/>
</dbReference>
<keyword evidence="3 5" id="KW-0067">ATP-binding</keyword>
<dbReference type="SMART" id="SM00382">
    <property type="entry name" value="AAA"/>
    <property type="match status" value="1"/>
</dbReference>
<organism evidence="5 6">
    <name type="scientific">Paenibacillus antri</name>
    <dbReference type="NCBI Taxonomy" id="2582848"/>
    <lineage>
        <taxon>Bacteria</taxon>
        <taxon>Bacillati</taxon>
        <taxon>Bacillota</taxon>
        <taxon>Bacilli</taxon>
        <taxon>Bacillales</taxon>
        <taxon>Paenibacillaceae</taxon>
        <taxon>Paenibacillus</taxon>
    </lineage>
</organism>
<evidence type="ECO:0000256" key="3">
    <source>
        <dbReference type="ARBA" id="ARBA00022840"/>
    </source>
</evidence>
<dbReference type="GO" id="GO:0016887">
    <property type="term" value="F:ATP hydrolysis activity"/>
    <property type="evidence" value="ECO:0007669"/>
    <property type="project" value="InterPro"/>
</dbReference>
<dbReference type="PROSITE" id="PS50893">
    <property type="entry name" value="ABC_TRANSPORTER_2"/>
    <property type="match status" value="1"/>
</dbReference>
<protein>
    <submittedName>
        <fullName evidence="5">ABC transporter ATP-binding protein</fullName>
    </submittedName>
</protein>
<dbReference type="InterPro" id="IPR003439">
    <property type="entry name" value="ABC_transporter-like_ATP-bd"/>
</dbReference>
<dbReference type="PROSITE" id="PS00211">
    <property type="entry name" value="ABC_TRANSPORTER_1"/>
    <property type="match status" value="1"/>
</dbReference>
<proteinExistence type="predicted"/>
<dbReference type="FunFam" id="3.40.50.300:FF:000032">
    <property type="entry name" value="Export ABC transporter ATP-binding protein"/>
    <property type="match status" value="1"/>
</dbReference>
<dbReference type="InterPro" id="IPR017871">
    <property type="entry name" value="ABC_transporter-like_CS"/>
</dbReference>
<comment type="caution">
    <text evidence="5">The sequence shown here is derived from an EMBL/GenBank/DDBJ whole genome shotgun (WGS) entry which is preliminary data.</text>
</comment>
<keyword evidence="6" id="KW-1185">Reference proteome</keyword>
<dbReference type="GO" id="GO:0005524">
    <property type="term" value="F:ATP binding"/>
    <property type="evidence" value="ECO:0007669"/>
    <property type="project" value="UniProtKB-KW"/>
</dbReference>
<accession>A0A5R9G786</accession>
<dbReference type="InterPro" id="IPR027417">
    <property type="entry name" value="P-loop_NTPase"/>
</dbReference>
<dbReference type="InterPro" id="IPR015854">
    <property type="entry name" value="ABC_transpr_LolD-like"/>
</dbReference>
<sequence length="237" mass="26685">MIEVNGLHHQFLIGKRGAERRVPVLHDIDLAIEQGEIVAIVGRSGSGKSTLLHILSGYLRPTSGELRVLGQDVTKFDEGAWSRFRLERYGFMFQSFQLIPTMTAFENVELPLTLKGVAPERRRKRAYELMDRFGIADCAGHYPGELSGGQQQRVSVARALALDPPLVMADEPTGSLDSENEANLLALIRELNRERGTTFVMITHDEQVARIAHRRLLLQDGRLQPHRKEAPMIHEVF</sequence>
<gene>
    <name evidence="5" type="ORF">FE782_17990</name>
</gene>
<dbReference type="GO" id="GO:0022857">
    <property type="term" value="F:transmembrane transporter activity"/>
    <property type="evidence" value="ECO:0007669"/>
    <property type="project" value="UniProtKB-ARBA"/>
</dbReference>
<evidence type="ECO:0000259" key="4">
    <source>
        <dbReference type="PROSITE" id="PS50893"/>
    </source>
</evidence>
<evidence type="ECO:0000256" key="2">
    <source>
        <dbReference type="ARBA" id="ARBA00022741"/>
    </source>
</evidence>
<evidence type="ECO:0000256" key="1">
    <source>
        <dbReference type="ARBA" id="ARBA00022448"/>
    </source>
</evidence>
<feature type="domain" description="ABC transporter" evidence="4">
    <location>
        <begin position="2"/>
        <end position="236"/>
    </location>
</feature>
<dbReference type="OrthoDB" id="9791546at2"/>
<reference evidence="5 6" key="1">
    <citation type="submission" date="2019-05" db="EMBL/GenBank/DDBJ databases">
        <authorList>
            <person name="Narsing Rao M.P."/>
            <person name="Li W.J."/>
        </authorList>
    </citation>
    <scope>NUCLEOTIDE SEQUENCE [LARGE SCALE GENOMIC DNA]</scope>
    <source>
        <strain evidence="5 6">SYSU_K30003</strain>
    </source>
</reference>
<dbReference type="EMBL" id="VCIW01000012">
    <property type="protein sequence ID" value="TLS50939.1"/>
    <property type="molecule type" value="Genomic_DNA"/>
</dbReference>
<name>A0A5R9G786_9BACL</name>
<dbReference type="Proteomes" id="UP000309676">
    <property type="component" value="Unassembled WGS sequence"/>
</dbReference>
<dbReference type="InterPro" id="IPR017911">
    <property type="entry name" value="MacB-like_ATP-bd"/>
</dbReference>
<evidence type="ECO:0000313" key="5">
    <source>
        <dbReference type="EMBL" id="TLS50939.1"/>
    </source>
</evidence>
<dbReference type="GO" id="GO:0098796">
    <property type="term" value="C:membrane protein complex"/>
    <property type="evidence" value="ECO:0007669"/>
    <property type="project" value="UniProtKB-ARBA"/>
</dbReference>
<evidence type="ECO:0000313" key="6">
    <source>
        <dbReference type="Proteomes" id="UP000309676"/>
    </source>
</evidence>
<dbReference type="PANTHER" id="PTHR24220">
    <property type="entry name" value="IMPORT ATP-BINDING PROTEIN"/>
    <property type="match status" value="1"/>
</dbReference>